<protein>
    <submittedName>
        <fullName evidence="2">Uncharacterized protein</fullName>
    </submittedName>
</protein>
<proteinExistence type="predicted"/>
<evidence type="ECO:0000256" key="1">
    <source>
        <dbReference type="SAM" id="MobiDB-lite"/>
    </source>
</evidence>
<organism evidence="2 3">
    <name type="scientific">Hibiscus syriacus</name>
    <name type="common">Rose of Sharon</name>
    <dbReference type="NCBI Taxonomy" id="106335"/>
    <lineage>
        <taxon>Eukaryota</taxon>
        <taxon>Viridiplantae</taxon>
        <taxon>Streptophyta</taxon>
        <taxon>Embryophyta</taxon>
        <taxon>Tracheophyta</taxon>
        <taxon>Spermatophyta</taxon>
        <taxon>Magnoliopsida</taxon>
        <taxon>eudicotyledons</taxon>
        <taxon>Gunneridae</taxon>
        <taxon>Pentapetalae</taxon>
        <taxon>rosids</taxon>
        <taxon>malvids</taxon>
        <taxon>Malvales</taxon>
        <taxon>Malvaceae</taxon>
        <taxon>Malvoideae</taxon>
        <taxon>Hibiscus</taxon>
    </lineage>
</organism>
<sequence length="303" mass="33549">MEDAKKSPPQQMVSSEKDEQGNEKEPEMEEQRPASTTAPNSGGEWGGWGFSAFSVLSDLQKAATVAAEEISRNALGSALKGGSNLVQKLEHSAVNIADSIQHGGLPAGSVPPLLIETGKAFTTKGMQVLEYVGKETMDLLINETGFFTATMPGPTIDVSVLIQKALNDQDSQMDNRYTYDDGAGSHPIAFTFGPMFLCSKTYQLSPPEDCALASMLMRPIRLYMEEDKSRELVLYQEKYGSVNRVFIISERDMVSKEDFVHWMIHENPPHQVEVIKGSDHMVMMSKTTHLCNLLLCIAKRYNY</sequence>
<comment type="caution">
    <text evidence="2">The sequence shown here is derived from an EMBL/GenBank/DDBJ whole genome shotgun (WGS) entry which is preliminary data.</text>
</comment>
<dbReference type="InterPro" id="IPR029058">
    <property type="entry name" value="AB_hydrolase_fold"/>
</dbReference>
<dbReference type="PANTHER" id="PTHR36011:SF1">
    <property type="entry name" value="BAT2 DOMAIN PROTEIN"/>
    <property type="match status" value="1"/>
</dbReference>
<feature type="compositionally biased region" description="Basic and acidic residues" evidence="1">
    <location>
        <begin position="15"/>
        <end position="32"/>
    </location>
</feature>
<gene>
    <name evidence="2" type="ORF">F3Y22_tig00110339pilonHSYRG00104</name>
</gene>
<dbReference type="Proteomes" id="UP000436088">
    <property type="component" value="Unassembled WGS sequence"/>
</dbReference>
<dbReference type="AlphaFoldDB" id="A0A6A3AUR2"/>
<evidence type="ECO:0000313" key="2">
    <source>
        <dbReference type="EMBL" id="KAE8708464.1"/>
    </source>
</evidence>
<dbReference type="SUPFAM" id="SSF53474">
    <property type="entry name" value="alpha/beta-Hydrolases"/>
    <property type="match status" value="1"/>
</dbReference>
<name>A0A6A3AUR2_HIBSY</name>
<feature type="region of interest" description="Disordered" evidence="1">
    <location>
        <begin position="1"/>
        <end position="44"/>
    </location>
</feature>
<dbReference type="Gene3D" id="3.40.50.1820">
    <property type="entry name" value="alpha/beta hydrolase"/>
    <property type="match status" value="1"/>
</dbReference>
<evidence type="ECO:0000313" key="3">
    <source>
        <dbReference type="Proteomes" id="UP000436088"/>
    </source>
</evidence>
<dbReference type="PANTHER" id="PTHR36011">
    <property type="entry name" value="BAT2 DOMAIN PROTEIN"/>
    <property type="match status" value="1"/>
</dbReference>
<accession>A0A6A3AUR2</accession>
<reference evidence="2" key="1">
    <citation type="submission" date="2019-09" db="EMBL/GenBank/DDBJ databases">
        <title>Draft genome information of white flower Hibiscus syriacus.</title>
        <authorList>
            <person name="Kim Y.-M."/>
        </authorList>
    </citation>
    <scope>NUCLEOTIDE SEQUENCE [LARGE SCALE GENOMIC DNA]</scope>
    <source>
        <strain evidence="2">YM2019G1</strain>
    </source>
</reference>
<dbReference type="EMBL" id="VEPZ02000941">
    <property type="protein sequence ID" value="KAE8708464.1"/>
    <property type="molecule type" value="Genomic_DNA"/>
</dbReference>
<keyword evidence="3" id="KW-1185">Reference proteome</keyword>